<feature type="domain" description="TonB-dependent receptor plug" evidence="13">
    <location>
        <begin position="80"/>
        <end position="198"/>
    </location>
</feature>
<dbReference type="SUPFAM" id="SSF56935">
    <property type="entry name" value="Porins"/>
    <property type="match status" value="1"/>
</dbReference>
<feature type="signal peptide" evidence="11">
    <location>
        <begin position="1"/>
        <end position="25"/>
    </location>
</feature>
<comment type="caution">
    <text evidence="14">The sequence shown here is derived from an EMBL/GenBank/DDBJ whole genome shotgun (WGS) entry which is preliminary data.</text>
</comment>
<dbReference type="Gene3D" id="2.40.170.20">
    <property type="entry name" value="TonB-dependent receptor, beta-barrel domain"/>
    <property type="match status" value="1"/>
</dbReference>
<evidence type="ECO:0000256" key="4">
    <source>
        <dbReference type="ARBA" id="ARBA00022692"/>
    </source>
</evidence>
<keyword evidence="14" id="KW-0675">Receptor</keyword>
<feature type="domain" description="TonB-dependent receptor-like beta-barrel" evidence="12">
    <location>
        <begin position="448"/>
        <end position="976"/>
    </location>
</feature>
<feature type="region of interest" description="Disordered" evidence="10">
    <location>
        <begin position="29"/>
        <end position="67"/>
    </location>
</feature>
<organism evidence="14 15">
    <name type="scientific">Sphingomonas melonis</name>
    <dbReference type="NCBI Taxonomy" id="152682"/>
    <lineage>
        <taxon>Bacteria</taxon>
        <taxon>Pseudomonadati</taxon>
        <taxon>Pseudomonadota</taxon>
        <taxon>Alphaproteobacteria</taxon>
        <taxon>Sphingomonadales</taxon>
        <taxon>Sphingomonadaceae</taxon>
        <taxon>Sphingomonas</taxon>
    </lineage>
</organism>
<dbReference type="EMBL" id="JXTP01000007">
    <property type="protein sequence ID" value="KIU30054.1"/>
    <property type="molecule type" value="Genomic_DNA"/>
</dbReference>
<dbReference type="PATRIC" id="fig|1549858.7.peg.1875"/>
<evidence type="ECO:0000259" key="13">
    <source>
        <dbReference type="Pfam" id="PF07715"/>
    </source>
</evidence>
<dbReference type="InterPro" id="IPR036942">
    <property type="entry name" value="Beta-barrel_TonB_sf"/>
</dbReference>
<dbReference type="InterPro" id="IPR012910">
    <property type="entry name" value="Plug_dom"/>
</dbReference>
<keyword evidence="3 8" id="KW-1134">Transmembrane beta strand</keyword>
<comment type="subcellular location">
    <subcellularLocation>
        <location evidence="1 8">Cell outer membrane</location>
        <topology evidence="1 8">Multi-pass membrane protein</topology>
    </subcellularLocation>
</comment>
<evidence type="ECO:0000256" key="3">
    <source>
        <dbReference type="ARBA" id="ARBA00022452"/>
    </source>
</evidence>
<keyword evidence="11" id="KW-0732">Signal</keyword>
<reference evidence="14 15" key="1">
    <citation type="submission" date="2015-01" db="EMBL/GenBank/DDBJ databases">
        <title>Genome of Sphingomonas taxi strain 30a.</title>
        <authorList>
            <person name="Eevers N."/>
            <person name="Van Hamme J."/>
            <person name="Bottos E."/>
            <person name="Weyens N."/>
            <person name="Vangronsveld J."/>
        </authorList>
    </citation>
    <scope>NUCLEOTIDE SEQUENCE [LARGE SCALE GENOMIC DNA]</scope>
    <source>
        <strain evidence="14 15">30a</strain>
    </source>
</reference>
<keyword evidence="4 8" id="KW-0812">Transmembrane</keyword>
<evidence type="ECO:0000256" key="9">
    <source>
        <dbReference type="RuleBase" id="RU003357"/>
    </source>
</evidence>
<dbReference type="Pfam" id="PF00593">
    <property type="entry name" value="TonB_dep_Rec_b-barrel"/>
    <property type="match status" value="1"/>
</dbReference>
<evidence type="ECO:0000256" key="1">
    <source>
        <dbReference type="ARBA" id="ARBA00004571"/>
    </source>
</evidence>
<dbReference type="InterPro" id="IPR000531">
    <property type="entry name" value="Beta-barrel_TonB"/>
</dbReference>
<evidence type="ECO:0000256" key="7">
    <source>
        <dbReference type="ARBA" id="ARBA00023237"/>
    </source>
</evidence>
<name>A0A0D1L0M6_9SPHN</name>
<dbReference type="PROSITE" id="PS52016">
    <property type="entry name" value="TONB_DEPENDENT_REC_3"/>
    <property type="match status" value="1"/>
</dbReference>
<evidence type="ECO:0000256" key="10">
    <source>
        <dbReference type="SAM" id="MobiDB-lite"/>
    </source>
</evidence>
<sequence>MKLSHLYAATAILPLALATALPAFAQTTATDTQTSPVPDPTQVPTDQQNPQSPNADAGSNTQSGGDIVVTGSRIRRDEFSVSDPITVIGKDEITQAGFASAADALQSNAITQGTSQINNTYGGFVTDGGTGANTLGLRGLGPNRTLILLNGRRLAPGGTRGSVVAADLNVLPTAIIDRIEVLKSGASSVYGSDAVAGVVNIITDKALTGLQLDLQTNVPAVGAGVDRRASASFGMQTDRLGIIGSLEYRKRNALARGDVPFFNCPIGGFLDGEGSAFGSGDPFPVGDPRNCFTIDNGGTTINTLGLPTRQAIGRTSGVLGNFNRFVPAPGVTTGPFPGYLGVGNYDRDTFDPAMQREPLVTGVETYTGYLSATYKLQALGNAEVYGELLGTRRKSGSPLYRQLSLDYLQGSPLLPANIRNGSFANPTNTSSGRIIAARAFTGFGLTEDAQTVDYVRASGGIRGDFFFPGWRYDAYVGKSWNDGVYTGQSFLIDRLANSLNVVANPDGTFSCASAASNPQCVAAPALTAAVIGGQLPQNFRNYILANTRGTTAFRETTYAFNIDGPLFKLPGGDAQLALGVEHRRQSINDQPDLNSINGNLFGLTAATPTVGRDNVKEAFGEIYLPLLQDLPFAYRLNVTASGRYTDYASYGSGTTYKVSAEWEPFRGFGFRGSYGTSYRAPALAEQFLGATSGFLPTTSDPCSGLPVPAQQSPNQQIIARNCASIGLPADFEQRNGITSFRVGGAEAGLSAETSTNWTVGAVLRPRLPESVGQLSLSLDYFDVKVDNGVSDLSGATILSRCYSNPNFDANAGFCRFVQRDANQALTVTSSFVNLSENIVKGYEFNGRYARDLFGGKFVFNANVTKYTEQSTRLFPEEFLTDANGIVTSPEWVGNFDANYTFGPMTVRYGLDWIGGDHNKTYNYFAFDNLTGITDPALVQQYRDNYFLEADGYVLHQLSVQFNVEKKYQFTFGVRNLLDTKPPRITSIGFTTIGNAPLYSGYDYVGRSFFANVNVKF</sequence>
<protein>
    <submittedName>
        <fullName evidence="14">TonB-dependent receptor</fullName>
    </submittedName>
</protein>
<keyword evidence="7 8" id="KW-0998">Cell outer membrane</keyword>
<evidence type="ECO:0000256" key="2">
    <source>
        <dbReference type="ARBA" id="ARBA00022448"/>
    </source>
</evidence>
<dbReference type="Proteomes" id="UP000033203">
    <property type="component" value="Unassembled WGS sequence"/>
</dbReference>
<evidence type="ECO:0000256" key="11">
    <source>
        <dbReference type="SAM" id="SignalP"/>
    </source>
</evidence>
<evidence type="ECO:0000256" key="6">
    <source>
        <dbReference type="ARBA" id="ARBA00023136"/>
    </source>
</evidence>
<keyword evidence="2 8" id="KW-0813">Transport</keyword>
<dbReference type="AlphaFoldDB" id="A0A0D1L0M6"/>
<comment type="similarity">
    <text evidence="8 9">Belongs to the TonB-dependent receptor family.</text>
</comment>
<evidence type="ECO:0000256" key="8">
    <source>
        <dbReference type="PROSITE-ProRule" id="PRU01360"/>
    </source>
</evidence>
<keyword evidence="5 9" id="KW-0798">TonB box</keyword>
<dbReference type="PANTHER" id="PTHR47234">
    <property type="match status" value="1"/>
</dbReference>
<keyword evidence="6 8" id="KW-0472">Membrane</keyword>
<dbReference type="Pfam" id="PF07715">
    <property type="entry name" value="Plug"/>
    <property type="match status" value="1"/>
</dbReference>
<feature type="compositionally biased region" description="Polar residues" evidence="10">
    <location>
        <begin position="42"/>
        <end position="64"/>
    </location>
</feature>
<dbReference type="Gene3D" id="2.170.130.10">
    <property type="entry name" value="TonB-dependent receptor, plug domain"/>
    <property type="match status" value="1"/>
</dbReference>
<dbReference type="InterPro" id="IPR039426">
    <property type="entry name" value="TonB-dep_rcpt-like"/>
</dbReference>
<proteinExistence type="inferred from homology"/>
<evidence type="ECO:0000259" key="12">
    <source>
        <dbReference type="Pfam" id="PF00593"/>
    </source>
</evidence>
<dbReference type="GO" id="GO:0009279">
    <property type="term" value="C:cell outer membrane"/>
    <property type="evidence" value="ECO:0007669"/>
    <property type="project" value="UniProtKB-SubCell"/>
</dbReference>
<evidence type="ECO:0000313" key="14">
    <source>
        <dbReference type="EMBL" id="KIU30054.1"/>
    </source>
</evidence>
<accession>A0A0D1L0M6</accession>
<feature type="chain" id="PRO_5002232278" evidence="11">
    <location>
        <begin position="26"/>
        <end position="1016"/>
    </location>
</feature>
<gene>
    <name evidence="14" type="ORF">SR41_01105</name>
</gene>
<evidence type="ECO:0000313" key="15">
    <source>
        <dbReference type="Proteomes" id="UP000033203"/>
    </source>
</evidence>
<dbReference type="InterPro" id="IPR037066">
    <property type="entry name" value="Plug_dom_sf"/>
</dbReference>
<dbReference type="PANTHER" id="PTHR47234:SF1">
    <property type="entry name" value="TONB-DEPENDENT RECEPTOR"/>
    <property type="match status" value="1"/>
</dbReference>
<evidence type="ECO:0000256" key="5">
    <source>
        <dbReference type="ARBA" id="ARBA00023077"/>
    </source>
</evidence>